<feature type="region of interest" description="Disordered" evidence="1">
    <location>
        <begin position="133"/>
        <end position="173"/>
    </location>
</feature>
<feature type="compositionally biased region" description="Basic residues" evidence="1">
    <location>
        <begin position="139"/>
        <end position="164"/>
    </location>
</feature>
<accession>A0A565CUM1</accession>
<proteinExistence type="predicted"/>
<gene>
    <name evidence="2" type="ORF">ANE_LOCUS27560</name>
</gene>
<dbReference type="AlphaFoldDB" id="A0A565CUM1"/>
<reference evidence="2" key="1">
    <citation type="submission" date="2019-07" db="EMBL/GenBank/DDBJ databases">
        <authorList>
            <person name="Dittberner H."/>
        </authorList>
    </citation>
    <scope>NUCLEOTIDE SEQUENCE [LARGE SCALE GENOMIC DNA]</scope>
</reference>
<dbReference type="Proteomes" id="UP000489600">
    <property type="component" value="Unassembled WGS sequence"/>
</dbReference>
<sequence>MGGGRAMATAAKVAGIGVSKGGFGFAAAALSPASKKFMVKNTAVSKPVTASISSVAHPSIEEGSMIMHRLVWDDWDFVKEELIPKVVFSKPPSLQEAKCSGLLDVLMLRSIFPQGGKVFEDERASKNEWQFGKPNRAIRDRHIKKKSPPGRGKKPRDKKTKRWHRDGSLGDDEFDAETTFADKLLGYPL</sequence>
<evidence type="ECO:0000256" key="1">
    <source>
        <dbReference type="SAM" id="MobiDB-lite"/>
    </source>
</evidence>
<evidence type="ECO:0000313" key="2">
    <source>
        <dbReference type="EMBL" id="VVB17116.1"/>
    </source>
</evidence>
<dbReference type="EMBL" id="CABITT030000008">
    <property type="protein sequence ID" value="VVB17116.1"/>
    <property type="molecule type" value="Genomic_DNA"/>
</dbReference>
<evidence type="ECO:0000313" key="3">
    <source>
        <dbReference type="Proteomes" id="UP000489600"/>
    </source>
</evidence>
<name>A0A565CUM1_9BRAS</name>
<comment type="caution">
    <text evidence="2">The sequence shown here is derived from an EMBL/GenBank/DDBJ whole genome shotgun (WGS) entry which is preliminary data.</text>
</comment>
<protein>
    <submittedName>
        <fullName evidence="2">Uncharacterized protein</fullName>
    </submittedName>
</protein>
<keyword evidence="3" id="KW-1185">Reference proteome</keyword>
<organism evidence="2 3">
    <name type="scientific">Arabis nemorensis</name>
    <dbReference type="NCBI Taxonomy" id="586526"/>
    <lineage>
        <taxon>Eukaryota</taxon>
        <taxon>Viridiplantae</taxon>
        <taxon>Streptophyta</taxon>
        <taxon>Embryophyta</taxon>
        <taxon>Tracheophyta</taxon>
        <taxon>Spermatophyta</taxon>
        <taxon>Magnoliopsida</taxon>
        <taxon>eudicotyledons</taxon>
        <taxon>Gunneridae</taxon>
        <taxon>Pentapetalae</taxon>
        <taxon>rosids</taxon>
        <taxon>malvids</taxon>
        <taxon>Brassicales</taxon>
        <taxon>Brassicaceae</taxon>
        <taxon>Arabideae</taxon>
        <taxon>Arabis</taxon>
    </lineage>
</organism>